<evidence type="ECO:0008006" key="7">
    <source>
        <dbReference type="Google" id="ProtNLM"/>
    </source>
</evidence>
<dbReference type="EMBL" id="JBBCAQ010000010">
    <property type="protein sequence ID" value="KAK7601589.1"/>
    <property type="molecule type" value="Genomic_DNA"/>
</dbReference>
<name>A0AAN9TZ09_9HEMI</name>
<dbReference type="Pfam" id="PF00379">
    <property type="entry name" value="Chitin_bind_4"/>
    <property type="match status" value="1"/>
</dbReference>
<feature type="signal peptide" evidence="4">
    <location>
        <begin position="1"/>
        <end position="23"/>
    </location>
</feature>
<dbReference type="InterPro" id="IPR000618">
    <property type="entry name" value="Insect_cuticle"/>
</dbReference>
<keyword evidence="4" id="KW-0732">Signal</keyword>
<dbReference type="Proteomes" id="UP001367676">
    <property type="component" value="Unassembled WGS sequence"/>
</dbReference>
<dbReference type="PRINTS" id="PR00947">
    <property type="entry name" value="CUTICLE"/>
</dbReference>
<dbReference type="PANTHER" id="PTHR10380:SF173">
    <property type="entry name" value="CUTICULAR PROTEIN 47EF, ISOFORM C-RELATED"/>
    <property type="match status" value="1"/>
</dbReference>
<dbReference type="InterPro" id="IPR050468">
    <property type="entry name" value="Cuticle_Struct_Prot"/>
</dbReference>
<dbReference type="AlphaFoldDB" id="A0AAN9TZ09"/>
<evidence type="ECO:0000256" key="3">
    <source>
        <dbReference type="SAM" id="MobiDB-lite"/>
    </source>
</evidence>
<accession>A0AAN9TZ09</accession>
<protein>
    <recommendedName>
        <fullName evidence="7">Cuticle protein</fullName>
    </recommendedName>
</protein>
<keyword evidence="1 2" id="KW-0193">Cuticle</keyword>
<feature type="compositionally biased region" description="Polar residues" evidence="3">
    <location>
        <begin position="134"/>
        <end position="146"/>
    </location>
</feature>
<comment type="caution">
    <text evidence="5">The sequence shown here is derived from an EMBL/GenBank/DDBJ whole genome shotgun (WGS) entry which is preliminary data.</text>
</comment>
<dbReference type="InterPro" id="IPR031311">
    <property type="entry name" value="CHIT_BIND_RR_consensus"/>
</dbReference>
<reference evidence="5 6" key="1">
    <citation type="submission" date="2024-03" db="EMBL/GenBank/DDBJ databases">
        <title>Adaptation during the transition from Ophiocordyceps entomopathogen to insect associate is accompanied by gene loss and intensified selection.</title>
        <authorList>
            <person name="Ward C.M."/>
            <person name="Onetto C.A."/>
            <person name="Borneman A.R."/>
        </authorList>
    </citation>
    <scope>NUCLEOTIDE SEQUENCE [LARGE SCALE GENOMIC DNA]</scope>
    <source>
        <strain evidence="5">AWRI1</strain>
        <tissue evidence="5">Single Adult Female</tissue>
    </source>
</reference>
<feature type="compositionally biased region" description="Polar residues" evidence="3">
    <location>
        <begin position="90"/>
        <end position="114"/>
    </location>
</feature>
<proteinExistence type="predicted"/>
<gene>
    <name evidence="5" type="ORF">V9T40_009030</name>
</gene>
<evidence type="ECO:0000313" key="5">
    <source>
        <dbReference type="EMBL" id="KAK7601589.1"/>
    </source>
</evidence>
<dbReference type="PROSITE" id="PS00233">
    <property type="entry name" value="CHIT_BIND_RR_1"/>
    <property type="match status" value="1"/>
</dbReference>
<dbReference type="GO" id="GO:0062129">
    <property type="term" value="C:chitin-based extracellular matrix"/>
    <property type="evidence" value="ECO:0007669"/>
    <property type="project" value="TreeGrafter"/>
</dbReference>
<sequence length="257" mass="27127">MNKRKKYLKWKFLIACLLAAVNAQYSLAPVSPTVAYGAPHVAVSAVPYGHYPVAHYPVAHAAVPVAHVPVAHVPIARVQTPGAYARIISQSQDSSPDGSYSFSYQSEDGSSRSESGVPKYPSQPGTESFGGVASQGSYSYQSPDGSQVDVQYTADENGFQPSGSGVHPAIVKAVEEQVAQARAEGPIPPAPSAKVAYPVAHVVPHYPVAPVAHVAVPHYPVTHVAVPHYPVSHVAVPHYAVSPTPYPYYGSTVSTKK</sequence>
<evidence type="ECO:0000256" key="4">
    <source>
        <dbReference type="SAM" id="SignalP"/>
    </source>
</evidence>
<dbReference type="GO" id="GO:0008010">
    <property type="term" value="F:structural constituent of chitin-based larval cuticle"/>
    <property type="evidence" value="ECO:0007669"/>
    <property type="project" value="TreeGrafter"/>
</dbReference>
<organism evidence="5 6">
    <name type="scientific">Parthenolecanium corni</name>
    <dbReference type="NCBI Taxonomy" id="536013"/>
    <lineage>
        <taxon>Eukaryota</taxon>
        <taxon>Metazoa</taxon>
        <taxon>Ecdysozoa</taxon>
        <taxon>Arthropoda</taxon>
        <taxon>Hexapoda</taxon>
        <taxon>Insecta</taxon>
        <taxon>Pterygota</taxon>
        <taxon>Neoptera</taxon>
        <taxon>Paraneoptera</taxon>
        <taxon>Hemiptera</taxon>
        <taxon>Sternorrhyncha</taxon>
        <taxon>Coccoidea</taxon>
        <taxon>Coccidae</taxon>
        <taxon>Parthenolecanium</taxon>
    </lineage>
</organism>
<feature type="region of interest" description="Disordered" evidence="3">
    <location>
        <begin position="90"/>
        <end position="146"/>
    </location>
</feature>
<dbReference type="PROSITE" id="PS51155">
    <property type="entry name" value="CHIT_BIND_RR_2"/>
    <property type="match status" value="1"/>
</dbReference>
<dbReference type="PANTHER" id="PTHR10380">
    <property type="entry name" value="CUTICLE PROTEIN"/>
    <property type="match status" value="1"/>
</dbReference>
<evidence type="ECO:0000313" key="6">
    <source>
        <dbReference type="Proteomes" id="UP001367676"/>
    </source>
</evidence>
<evidence type="ECO:0000256" key="1">
    <source>
        <dbReference type="ARBA" id="ARBA00022460"/>
    </source>
</evidence>
<feature type="chain" id="PRO_5042855144" description="Cuticle protein" evidence="4">
    <location>
        <begin position="24"/>
        <end position="257"/>
    </location>
</feature>
<evidence type="ECO:0000256" key="2">
    <source>
        <dbReference type="PROSITE-ProRule" id="PRU00497"/>
    </source>
</evidence>
<keyword evidence="6" id="KW-1185">Reference proteome</keyword>